<reference evidence="2 3" key="1">
    <citation type="submission" date="2018-03" db="EMBL/GenBank/DDBJ databases">
        <authorList>
            <person name="Gully D."/>
        </authorList>
    </citation>
    <scope>NUCLEOTIDE SEQUENCE [LARGE SCALE GENOMIC DNA]</scope>
    <source>
        <strain evidence="2">ORS3257</strain>
    </source>
</reference>
<evidence type="ECO:0000313" key="2">
    <source>
        <dbReference type="EMBL" id="SPP92740.1"/>
    </source>
</evidence>
<name>A0A2U3PUA6_9BRAD</name>
<evidence type="ECO:0000256" key="1">
    <source>
        <dbReference type="SAM" id="MobiDB-lite"/>
    </source>
</evidence>
<sequence length="56" mass="6214">MGLEIDKNSAAITSFRILRLVMMATLHVVTVSSNNTCGHGLDRAETTRPTMRRPSR</sequence>
<organism evidence="2 3">
    <name type="scientific">Bradyrhizobium vignae</name>
    <dbReference type="NCBI Taxonomy" id="1549949"/>
    <lineage>
        <taxon>Bacteria</taxon>
        <taxon>Pseudomonadati</taxon>
        <taxon>Pseudomonadota</taxon>
        <taxon>Alphaproteobacteria</taxon>
        <taxon>Hyphomicrobiales</taxon>
        <taxon>Nitrobacteraceae</taxon>
        <taxon>Bradyrhizobium</taxon>
    </lineage>
</organism>
<feature type="region of interest" description="Disordered" evidence="1">
    <location>
        <begin position="35"/>
        <end position="56"/>
    </location>
</feature>
<accession>A0A2U3PUA6</accession>
<evidence type="ECO:0000313" key="3">
    <source>
        <dbReference type="Proteomes" id="UP000246085"/>
    </source>
</evidence>
<gene>
    <name evidence="2" type="ORF">BRAD3257_1617</name>
</gene>
<protein>
    <submittedName>
        <fullName evidence="2">Uncharacterized protein</fullName>
    </submittedName>
</protein>
<dbReference type="AlphaFoldDB" id="A0A2U3PUA6"/>
<dbReference type="Proteomes" id="UP000246085">
    <property type="component" value="Chromosome BRAD3257"/>
</dbReference>
<dbReference type="KEGG" id="bvz:BRAD3257_1617"/>
<proteinExistence type="predicted"/>
<dbReference type="EMBL" id="LS398110">
    <property type="protein sequence ID" value="SPP92740.1"/>
    <property type="molecule type" value="Genomic_DNA"/>
</dbReference>